<accession>C5MH33</accession>
<dbReference type="GO" id="GO:0007031">
    <property type="term" value="P:peroxisome organization"/>
    <property type="evidence" value="ECO:0007669"/>
    <property type="project" value="TreeGrafter"/>
</dbReference>
<evidence type="ECO:0000256" key="3">
    <source>
        <dbReference type="ARBA" id="ARBA00022989"/>
    </source>
</evidence>
<dbReference type="VEuPathDB" id="FungiDB:CTRG_05387"/>
<feature type="region of interest" description="Disordered" evidence="5">
    <location>
        <begin position="18"/>
        <end position="37"/>
    </location>
</feature>
<gene>
    <name evidence="8" type="ORF">CTRG_05387</name>
</gene>
<feature type="domain" description="TECPR1-like DysF" evidence="7">
    <location>
        <begin position="160"/>
        <end position="577"/>
    </location>
</feature>
<name>C5MH33_CANTT</name>
<reference evidence="8 9" key="1">
    <citation type="journal article" date="2009" name="Nature">
        <title>Evolution of pathogenicity and sexual reproduction in eight Candida genomes.</title>
        <authorList>
            <person name="Butler G."/>
            <person name="Rasmussen M.D."/>
            <person name="Lin M.F."/>
            <person name="Santos M.A."/>
            <person name="Sakthikumar S."/>
            <person name="Munro C.A."/>
            <person name="Rheinbay E."/>
            <person name="Grabherr M."/>
            <person name="Forche A."/>
            <person name="Reedy J.L."/>
            <person name="Agrafioti I."/>
            <person name="Arnaud M.B."/>
            <person name="Bates S."/>
            <person name="Brown A.J."/>
            <person name="Brunke S."/>
            <person name="Costanzo M.C."/>
            <person name="Fitzpatrick D.A."/>
            <person name="de Groot P.W."/>
            <person name="Harris D."/>
            <person name="Hoyer L.L."/>
            <person name="Hube B."/>
            <person name="Klis F.M."/>
            <person name="Kodira C."/>
            <person name="Lennard N."/>
            <person name="Logue M.E."/>
            <person name="Martin R."/>
            <person name="Neiman A.M."/>
            <person name="Nikolaou E."/>
            <person name="Quail M.A."/>
            <person name="Quinn J."/>
            <person name="Santos M.C."/>
            <person name="Schmitzberger F.F."/>
            <person name="Sherlock G."/>
            <person name="Shah P."/>
            <person name="Silverstein K.A."/>
            <person name="Skrzypek M.S."/>
            <person name="Soll D."/>
            <person name="Staggs R."/>
            <person name="Stansfield I."/>
            <person name="Stumpf M.P."/>
            <person name="Sudbery P.E."/>
            <person name="Srikantha T."/>
            <person name="Zeng Q."/>
            <person name="Berman J."/>
            <person name="Berriman M."/>
            <person name="Heitman J."/>
            <person name="Gow N.A."/>
            <person name="Lorenz M.C."/>
            <person name="Birren B.W."/>
            <person name="Kellis M."/>
            <person name="Cuomo C.A."/>
        </authorList>
    </citation>
    <scope>NUCLEOTIDE SEQUENCE [LARGE SCALE GENOMIC DNA]</scope>
    <source>
        <strain evidence="9">ATCC MYA-3404 / T1</strain>
    </source>
</reference>
<dbReference type="KEGG" id="ctp:CTRG_05387"/>
<feature type="compositionally biased region" description="Low complexity" evidence="5">
    <location>
        <begin position="18"/>
        <end position="29"/>
    </location>
</feature>
<dbReference type="GeneID" id="8299711"/>
<dbReference type="InterPro" id="IPR010482">
    <property type="entry name" value="TECPR1-like_DysF"/>
</dbReference>
<evidence type="ECO:0000256" key="2">
    <source>
        <dbReference type="ARBA" id="ARBA00022692"/>
    </source>
</evidence>
<comment type="subcellular location">
    <subcellularLocation>
        <location evidence="1">Membrane</location>
        <topology evidence="1">Multi-pass membrane protein</topology>
    </subcellularLocation>
</comment>
<dbReference type="OrthoDB" id="74314at2759"/>
<evidence type="ECO:0000256" key="6">
    <source>
        <dbReference type="SAM" id="Phobius"/>
    </source>
</evidence>
<evidence type="ECO:0000256" key="1">
    <source>
        <dbReference type="ARBA" id="ARBA00004141"/>
    </source>
</evidence>
<evidence type="ECO:0000256" key="4">
    <source>
        <dbReference type="ARBA" id="ARBA00023136"/>
    </source>
</evidence>
<dbReference type="PANTHER" id="PTHR28304">
    <property type="entry name" value="PEROXISOMAL MEMBRANE PROTEIN PEX29"/>
    <property type="match status" value="1"/>
</dbReference>
<dbReference type="Proteomes" id="UP000002037">
    <property type="component" value="Unassembled WGS sequence"/>
</dbReference>
<keyword evidence="4 6" id="KW-0472">Membrane</keyword>
<feature type="transmembrane region" description="Helical" evidence="6">
    <location>
        <begin position="313"/>
        <end position="333"/>
    </location>
</feature>
<evidence type="ECO:0000256" key="5">
    <source>
        <dbReference type="SAM" id="MobiDB-lite"/>
    </source>
</evidence>
<evidence type="ECO:0000259" key="7">
    <source>
        <dbReference type="Pfam" id="PF06398"/>
    </source>
</evidence>
<keyword evidence="9" id="KW-1185">Reference proteome</keyword>
<proteinExistence type="predicted"/>
<dbReference type="RefSeq" id="XP_002551089.1">
    <property type="nucleotide sequence ID" value="XM_002551043.1"/>
</dbReference>
<keyword evidence="3 6" id="KW-1133">Transmembrane helix</keyword>
<dbReference type="GO" id="GO:0005778">
    <property type="term" value="C:peroxisomal membrane"/>
    <property type="evidence" value="ECO:0007669"/>
    <property type="project" value="UniProtKB-ARBA"/>
</dbReference>
<dbReference type="AlphaFoldDB" id="C5MH33"/>
<evidence type="ECO:0000313" key="9">
    <source>
        <dbReference type="Proteomes" id="UP000002037"/>
    </source>
</evidence>
<dbReference type="eggNOG" id="ENOG502S2PX">
    <property type="taxonomic scope" value="Eukaryota"/>
</dbReference>
<evidence type="ECO:0000313" key="8">
    <source>
        <dbReference type="EMBL" id="EER30935.1"/>
    </source>
</evidence>
<dbReference type="InterPro" id="IPR052816">
    <property type="entry name" value="Peroxisomal_Membrane_PEX28-32"/>
</dbReference>
<dbReference type="HOGENOM" id="CLU_023118_0_0_1"/>
<keyword evidence="2 6" id="KW-0812">Transmembrane</keyword>
<dbReference type="STRING" id="294747.C5MH33"/>
<dbReference type="Pfam" id="PF06398">
    <property type="entry name" value="Pex24p"/>
    <property type="match status" value="1"/>
</dbReference>
<protein>
    <recommendedName>
        <fullName evidence="7">TECPR1-like DysF domain-containing protein</fullName>
    </recommendedName>
</protein>
<feature type="transmembrane region" description="Helical" evidence="6">
    <location>
        <begin position="339"/>
        <end position="358"/>
    </location>
</feature>
<dbReference type="EMBL" id="GG692402">
    <property type="protein sequence ID" value="EER30935.1"/>
    <property type="molecule type" value="Genomic_DNA"/>
</dbReference>
<organism evidence="8 9">
    <name type="scientific">Candida tropicalis (strain ATCC MYA-3404 / T1)</name>
    <name type="common">Yeast</name>
    <dbReference type="NCBI Taxonomy" id="294747"/>
    <lineage>
        <taxon>Eukaryota</taxon>
        <taxon>Fungi</taxon>
        <taxon>Dikarya</taxon>
        <taxon>Ascomycota</taxon>
        <taxon>Saccharomycotina</taxon>
        <taxon>Pichiomycetes</taxon>
        <taxon>Debaryomycetaceae</taxon>
        <taxon>Candida/Lodderomyces clade</taxon>
        <taxon>Candida</taxon>
    </lineage>
</organism>
<feature type="transmembrane region" description="Helical" evidence="6">
    <location>
        <begin position="196"/>
        <end position="221"/>
    </location>
</feature>
<sequence>MEQVSSLLTNILTIEENPSQTTISSQPQSKRSSLEATTVTETETVNAMGEMSKKKPQRKSMDLDFSSFWKKEYPNQISKSESQSSFVSMNSTNAKSTTTATTPTIQEKPAVSSATSSAQYMADKLVEKVISVMVSNEIVDDQTSKVLQERAIMQKQRPSLSIALMQSNSNELHQRNSNMYIFIDYVEKFFSWQDTYYTIGILLLITHAILNPYLITIFPFIQLIATTFVPHYLNIYPPDTNLNSDYLDVNPIPSDRPLNTYSLPKPAPLFSREFFMNLTDTQNFMTLNIKLFDFAVWLTSDYLYFRNEQVTSVIYLMCVGFIFGNLYFLPILVPFLLNHFIIVQLFLIVNVWSLTILLHPTIRGSILEWIYKEDTRLNIQQFMNKLEDRLTKHLVRSPTVDQARFECTDDNDTKMVEIYELQKMNTKTKIWELVGFTQNFYTTNSVVRRYNNAILELEKQNEDEYYQEDDAKLLNLNKRDTLSEINPPVNYKFLESEKWKIDYNINAWVENNLIQDLVIIDEDEKWAYDVITSEEDSDDKDKKDVSSEVHTINELTLDQIEKLANNHELFRRRRWIRKVVRMNYHDKKEQQQGATSTGISSWV</sequence>
<dbReference type="PANTHER" id="PTHR28304:SF2">
    <property type="entry name" value="PEROXISOMAL MEMBRANE PROTEIN PEX29"/>
    <property type="match status" value="1"/>
</dbReference>